<evidence type="ECO:0000256" key="1">
    <source>
        <dbReference type="SAM" id="MobiDB-lite"/>
    </source>
</evidence>
<feature type="compositionally biased region" description="Low complexity" evidence="1">
    <location>
        <begin position="490"/>
        <end position="501"/>
    </location>
</feature>
<keyword evidence="3" id="KW-1185">Reference proteome</keyword>
<name>A0A1H7T6H1_STRJI</name>
<feature type="compositionally biased region" description="Acidic residues" evidence="1">
    <location>
        <begin position="510"/>
        <end position="524"/>
    </location>
</feature>
<protein>
    <submittedName>
        <fullName evidence="2">Uncharacterized protein</fullName>
    </submittedName>
</protein>
<dbReference type="AlphaFoldDB" id="A0A1H7T6H1"/>
<organism evidence="2 3">
    <name type="scientific">Streptacidiphilus jiangxiensis</name>
    <dbReference type="NCBI Taxonomy" id="235985"/>
    <lineage>
        <taxon>Bacteria</taxon>
        <taxon>Bacillati</taxon>
        <taxon>Actinomycetota</taxon>
        <taxon>Actinomycetes</taxon>
        <taxon>Kitasatosporales</taxon>
        <taxon>Streptomycetaceae</taxon>
        <taxon>Streptacidiphilus</taxon>
    </lineage>
</organism>
<dbReference type="Proteomes" id="UP000183015">
    <property type="component" value="Unassembled WGS sequence"/>
</dbReference>
<feature type="region of interest" description="Disordered" evidence="1">
    <location>
        <begin position="490"/>
        <end position="531"/>
    </location>
</feature>
<accession>A0A1H7T6H1</accession>
<dbReference type="eggNOG" id="COG4249">
    <property type="taxonomic scope" value="Bacteria"/>
</dbReference>
<sequence>MHMSGGDGLRGRVLVIDGGSGRAARRFPPREGRPAPALTRILSAIAPQVLLATDGVDSVLLPAAVDADTVRDHLRAAARHPGPLLLHVGGHLVRDRGTGALALELDRDRLPWRVLEEELRLRPMQSGTLVIGDLSADADALPQLRVQPSPLGAGLPLWAAVNPDVTQVGTFTRALVEALHGGRPGAGERLTPEQLQQQVHHVLRPETQIVVSHAPGWQVFRNTSRRLGPTLVGAELPSVAGPSPVPPATASATAPVPVVTQRSPETVTVELPLTADVPPFDMPPLPVNPPTVHLTQSGLPPVRQEPAVPVTFAVPVQDDLAPYRGAIGAIVAAADAGEHARAVNEAITLERNAVRSHGTDSEPVLKLRQVRAHVTRLAGLQREATLLYRDVALSLLDTRGADDPETRQAAANAEACWRAIEDDADARRLGPDLVRLRQALPDTRRLSAVERHLSRLRGDTPPPPSRTPEDTAPEDIVDDVVEDAVEDAVEVLASDDVSATDPADDARDDTAEDSPEDTAEDASEESVHRAS</sequence>
<evidence type="ECO:0000313" key="3">
    <source>
        <dbReference type="Proteomes" id="UP000183015"/>
    </source>
</evidence>
<gene>
    <name evidence="2" type="ORF">SAMN05414137_11388</name>
</gene>
<feature type="region of interest" description="Disordered" evidence="1">
    <location>
        <begin position="450"/>
        <end position="477"/>
    </location>
</feature>
<evidence type="ECO:0000313" key="2">
    <source>
        <dbReference type="EMBL" id="SEL80115.1"/>
    </source>
</evidence>
<reference evidence="3" key="1">
    <citation type="submission" date="2016-10" db="EMBL/GenBank/DDBJ databases">
        <authorList>
            <person name="Varghese N."/>
        </authorList>
    </citation>
    <scope>NUCLEOTIDE SEQUENCE [LARGE SCALE GENOMIC DNA]</scope>
    <source>
        <strain evidence="3">DSM 45096 / BCRC 16803 / CGMCC 4.1857 / CIP 109030 / JCM 12277 / KCTC 19219 / NBRC 100920 / 33214</strain>
    </source>
</reference>
<dbReference type="EMBL" id="FOAZ01000013">
    <property type="protein sequence ID" value="SEL80115.1"/>
    <property type="molecule type" value="Genomic_DNA"/>
</dbReference>
<proteinExistence type="predicted"/>
<dbReference type="STRING" id="235985.SAMN05414137_11388"/>